<dbReference type="Gene3D" id="3.30.70.20">
    <property type="match status" value="1"/>
</dbReference>
<reference evidence="5 6" key="1">
    <citation type="submission" date="2014-12" db="EMBL/GenBank/DDBJ databases">
        <title>Genomes of Geoalkalibacter ferrihydriticus and Geoalkalibacter subterraneus, two haloalkaliphilic metal-reducing members of the Geobacteraceae.</title>
        <authorList>
            <person name="Badalamenti J.P."/>
            <person name="Torres C.I."/>
            <person name="Krajmalnik-Brown R."/>
            <person name="Bond D.R."/>
        </authorList>
    </citation>
    <scope>NUCLEOTIDE SEQUENCE [LARGE SCALE GENOMIC DNA]</scope>
    <source>
        <strain evidence="5 6">DSM 17813</strain>
    </source>
</reference>
<dbReference type="PROSITE" id="PS51379">
    <property type="entry name" value="4FE4S_FER_2"/>
    <property type="match status" value="2"/>
</dbReference>
<evidence type="ECO:0000256" key="1">
    <source>
        <dbReference type="ARBA" id="ARBA00022723"/>
    </source>
</evidence>
<dbReference type="InterPro" id="IPR017900">
    <property type="entry name" value="4Fe4S_Fe_S_CS"/>
</dbReference>
<dbReference type="Pfam" id="PF12838">
    <property type="entry name" value="Fer4_7"/>
    <property type="match status" value="1"/>
</dbReference>
<feature type="domain" description="4Fe-4S ferredoxin-type" evidence="4">
    <location>
        <begin position="319"/>
        <end position="348"/>
    </location>
</feature>
<keyword evidence="6" id="KW-1185">Reference proteome</keyword>
<accession>A0A0C2HI79</accession>
<evidence type="ECO:0000256" key="3">
    <source>
        <dbReference type="ARBA" id="ARBA00023014"/>
    </source>
</evidence>
<keyword evidence="3" id="KW-0411">Iron-sulfur</keyword>
<evidence type="ECO:0000259" key="4">
    <source>
        <dbReference type="PROSITE" id="PS51379"/>
    </source>
</evidence>
<comment type="caution">
    <text evidence="5">The sequence shown here is derived from an EMBL/GenBank/DDBJ whole genome shotgun (WGS) entry which is preliminary data.</text>
</comment>
<dbReference type="PROSITE" id="PS00198">
    <property type="entry name" value="4FE4S_FER_1"/>
    <property type="match status" value="1"/>
</dbReference>
<evidence type="ECO:0000313" key="6">
    <source>
        <dbReference type="Proteomes" id="UP000035068"/>
    </source>
</evidence>
<gene>
    <name evidence="5" type="ORF">GFER_10940</name>
</gene>
<feature type="domain" description="4Fe-4S ferredoxin-type" evidence="4">
    <location>
        <begin position="282"/>
        <end position="311"/>
    </location>
</feature>
<dbReference type="Proteomes" id="UP000035068">
    <property type="component" value="Unassembled WGS sequence"/>
</dbReference>
<dbReference type="InterPro" id="IPR017896">
    <property type="entry name" value="4Fe4S_Fe-S-bd"/>
</dbReference>
<sequence>MAHLTARSSYARLTERLNRFPQGAPPSELLEKILALLFDPKEADLVARLPLRPFSAAKAARVWSMPSVQAQNLLEQFAARGLLVDMQQGGQVLYVLPPPMAGFFEFALMRVREDLDQKLLSRLFEQYISVEDDFVRALFAGGETQFGRVLVGEDALSSEHALHVLDYERAEAVIDAATHIGIGLCYCRHKRAHLGKACAAEMDICMTFNSVAASLIRHGQVRRVERSECKELLRKAREQNLAQFAENVQRDVNFICNCCPCCCEAMLAHQRFGHEHPIHTSNFIATVAENCSGCGRCLPVCPAKIITLETEQPAGRGRKRAVIDETLCLGCGVCVRACRLQALHMNPRAQRVITPVNAVHKTVLMAIERGTLQHLIFDNQVLWSHRALAALLGGILKLSPVKRALAQSQTGSRYLEQLCAKVNILRNDATS</sequence>
<name>A0A0C2HI79_9BACT</name>
<keyword evidence="2" id="KW-0408">Iron</keyword>
<proteinExistence type="predicted"/>
<evidence type="ECO:0000313" key="5">
    <source>
        <dbReference type="EMBL" id="KIH76661.1"/>
    </source>
</evidence>
<protein>
    <submittedName>
        <fullName evidence="5">(Fe-S)-binding protein</fullName>
    </submittedName>
</protein>
<dbReference type="GO" id="GO:0046872">
    <property type="term" value="F:metal ion binding"/>
    <property type="evidence" value="ECO:0007669"/>
    <property type="project" value="UniProtKB-KW"/>
</dbReference>
<keyword evidence="1" id="KW-0479">Metal-binding</keyword>
<evidence type="ECO:0000256" key="2">
    <source>
        <dbReference type="ARBA" id="ARBA00023004"/>
    </source>
</evidence>
<organism evidence="5 6">
    <name type="scientific">Geoalkalibacter ferrihydriticus DSM 17813</name>
    <dbReference type="NCBI Taxonomy" id="1121915"/>
    <lineage>
        <taxon>Bacteria</taxon>
        <taxon>Pseudomonadati</taxon>
        <taxon>Thermodesulfobacteriota</taxon>
        <taxon>Desulfuromonadia</taxon>
        <taxon>Desulfuromonadales</taxon>
        <taxon>Geoalkalibacteraceae</taxon>
        <taxon>Geoalkalibacter</taxon>
    </lineage>
</organism>
<dbReference type="GO" id="GO:0051536">
    <property type="term" value="F:iron-sulfur cluster binding"/>
    <property type="evidence" value="ECO:0007669"/>
    <property type="project" value="UniProtKB-KW"/>
</dbReference>
<dbReference type="EMBL" id="JWJD01000003">
    <property type="protein sequence ID" value="KIH76661.1"/>
    <property type="molecule type" value="Genomic_DNA"/>
</dbReference>
<dbReference type="SUPFAM" id="SSF54862">
    <property type="entry name" value="4Fe-4S ferredoxins"/>
    <property type="match status" value="1"/>
</dbReference>
<dbReference type="AlphaFoldDB" id="A0A0C2HI79"/>
<dbReference type="RefSeq" id="WP_040099406.1">
    <property type="nucleotide sequence ID" value="NZ_JWJD01000003.1"/>
</dbReference>